<reference evidence="1 2" key="1">
    <citation type="journal article" date="2012" name="Appl. Environ. Microbiol.">
        <title>Genome Sequence of Thermotolerant Bacillus methanolicus: Features and Regulation Related to Methylotrophy and Production of L-Lysine and L-Glutamate from Methanol.</title>
        <authorList>
            <person name="Heggeset T.M."/>
            <person name="Krog A."/>
            <person name="Balzer S."/>
            <person name="Wentzel A."/>
            <person name="Ellingsen T.E."/>
            <person name="Brautaset T."/>
        </authorList>
    </citation>
    <scope>NUCLEOTIDE SEQUENCE [LARGE SCALE GENOMIC DNA]</scope>
    <source>
        <strain evidence="1 2">PB1</strain>
    </source>
</reference>
<comment type="caution">
    <text evidence="1">The sequence shown here is derived from an EMBL/GenBank/DDBJ whole genome shotgun (WGS) entry which is preliminary data.</text>
</comment>
<dbReference type="InterPro" id="IPR027396">
    <property type="entry name" value="DsrEFH-like"/>
</dbReference>
<dbReference type="SUPFAM" id="SSF75169">
    <property type="entry name" value="DsrEFH-like"/>
    <property type="match status" value="1"/>
</dbReference>
<dbReference type="OrthoDB" id="9807925at2"/>
<evidence type="ECO:0008006" key="3">
    <source>
        <dbReference type="Google" id="ProtNLM"/>
    </source>
</evidence>
<dbReference type="Proteomes" id="UP000010523">
    <property type="component" value="Unassembled WGS sequence"/>
</dbReference>
<keyword evidence="2" id="KW-1185">Reference proteome</keyword>
<protein>
    <recommendedName>
        <fullName evidence="3">DsrE family protein</fullName>
    </recommendedName>
</protein>
<dbReference type="eggNOG" id="COG3370">
    <property type="taxonomic scope" value="Bacteria"/>
</dbReference>
<gene>
    <name evidence="1" type="ORF">PB1_07597</name>
</gene>
<dbReference type="EMBL" id="AFEU01000002">
    <property type="protein sequence ID" value="EIJ80207.1"/>
    <property type="molecule type" value="Genomic_DNA"/>
</dbReference>
<name>I3E136_BACMT</name>
<dbReference type="PATRIC" id="fig|997296.3.peg.1615"/>
<dbReference type="AlphaFoldDB" id="I3E136"/>
<sequence length="116" mass="12602">MKKVAIFVHATENELGRAVHALVYADEIHAAGGEVKVIFDGQGTQWIPLLEDENHPMNPLYKKVKGLGVIEACNFCAGAFGVQEDIQKANISSARGNDGHASIAELIKEDYQIITL</sequence>
<accession>I3E136</accession>
<organism evidence="1 2">
    <name type="scientific">Bacillus methanolicus PB1</name>
    <dbReference type="NCBI Taxonomy" id="997296"/>
    <lineage>
        <taxon>Bacteria</taxon>
        <taxon>Bacillati</taxon>
        <taxon>Bacillota</taxon>
        <taxon>Bacilli</taxon>
        <taxon>Bacillales</taxon>
        <taxon>Bacillaceae</taxon>
        <taxon>Bacillus</taxon>
    </lineage>
</organism>
<dbReference type="STRING" id="997296.PB1_07597"/>
<evidence type="ECO:0000313" key="2">
    <source>
        <dbReference type="Proteomes" id="UP000010523"/>
    </source>
</evidence>
<dbReference type="Gene3D" id="3.40.1260.10">
    <property type="entry name" value="DsrEFH-like"/>
    <property type="match status" value="1"/>
</dbReference>
<proteinExistence type="predicted"/>
<dbReference type="RefSeq" id="WP_003351634.1">
    <property type="nucleotide sequence ID" value="NZ_AFEU01000002.1"/>
</dbReference>
<evidence type="ECO:0000313" key="1">
    <source>
        <dbReference type="EMBL" id="EIJ80207.1"/>
    </source>
</evidence>